<feature type="region of interest" description="Disordered" evidence="11">
    <location>
        <begin position="916"/>
        <end position="948"/>
    </location>
</feature>
<feature type="compositionally biased region" description="Polar residues" evidence="11">
    <location>
        <begin position="916"/>
        <end position="936"/>
    </location>
</feature>
<gene>
    <name evidence="12" type="ORF">CNMCM7691_009213</name>
</gene>
<keyword evidence="6" id="KW-0732">Signal</keyword>
<dbReference type="PANTHER" id="PTHR38050:SF2">
    <property type="entry name" value="FERULOYL ESTERASE C-RELATED"/>
    <property type="match status" value="1"/>
</dbReference>
<organism evidence="12 13">
    <name type="scientific">Aspergillus felis</name>
    <dbReference type="NCBI Taxonomy" id="1287682"/>
    <lineage>
        <taxon>Eukaryota</taxon>
        <taxon>Fungi</taxon>
        <taxon>Dikarya</taxon>
        <taxon>Ascomycota</taxon>
        <taxon>Pezizomycotina</taxon>
        <taxon>Eurotiomycetes</taxon>
        <taxon>Eurotiomycetidae</taxon>
        <taxon>Eurotiales</taxon>
        <taxon>Aspergillaceae</taxon>
        <taxon>Aspergillus</taxon>
        <taxon>Aspergillus subgen. Fumigati</taxon>
    </lineage>
</organism>
<dbReference type="CDD" id="cd12148">
    <property type="entry name" value="fungal_TF_MHR"/>
    <property type="match status" value="1"/>
</dbReference>
<protein>
    <recommendedName>
        <fullName evidence="3">Probable feruloyl esterase C</fullName>
        <ecNumber evidence="2">3.1.1.73</ecNumber>
    </recommendedName>
</protein>
<feature type="region of interest" description="Disordered" evidence="11">
    <location>
        <begin position="224"/>
        <end position="258"/>
    </location>
</feature>
<evidence type="ECO:0000256" key="5">
    <source>
        <dbReference type="ARBA" id="ARBA00022651"/>
    </source>
</evidence>
<accession>A0A8H6QXI7</accession>
<keyword evidence="8" id="KW-0119">Carbohydrate metabolism</keyword>
<dbReference type="InterPro" id="IPR043595">
    <property type="entry name" value="FaeB/C/D"/>
</dbReference>
<dbReference type="GO" id="GO:0045493">
    <property type="term" value="P:xylan catabolic process"/>
    <property type="evidence" value="ECO:0007669"/>
    <property type="project" value="UniProtKB-KW"/>
</dbReference>
<dbReference type="Proteomes" id="UP000641853">
    <property type="component" value="Unassembled WGS sequence"/>
</dbReference>
<evidence type="ECO:0000256" key="2">
    <source>
        <dbReference type="ARBA" id="ARBA00013091"/>
    </source>
</evidence>
<dbReference type="AlphaFoldDB" id="A0A8H6QXI7"/>
<dbReference type="SUPFAM" id="SSF53474">
    <property type="entry name" value="alpha/beta-Hydrolases"/>
    <property type="match status" value="1"/>
</dbReference>
<name>A0A8H6QXI7_9EURO</name>
<keyword evidence="13" id="KW-1185">Reference proteome</keyword>
<evidence type="ECO:0000256" key="7">
    <source>
        <dbReference type="ARBA" id="ARBA00022801"/>
    </source>
</evidence>
<keyword evidence="4" id="KW-0964">Secreted</keyword>
<dbReference type="Gene3D" id="3.40.50.1820">
    <property type="entry name" value="alpha/beta hydrolase"/>
    <property type="match status" value="1"/>
</dbReference>
<reference evidence="12" key="1">
    <citation type="submission" date="2020-06" db="EMBL/GenBank/DDBJ databases">
        <title>Draft genome sequences of strains closely related to Aspergillus parafelis and Aspergillus hiratsukae.</title>
        <authorList>
            <person name="Dos Santos R.A.C."/>
            <person name="Rivero-Menendez O."/>
            <person name="Steenwyk J.L."/>
            <person name="Mead M.E."/>
            <person name="Goldman G.H."/>
            <person name="Alastruey-Izquierdo A."/>
            <person name="Rokas A."/>
        </authorList>
    </citation>
    <scope>NUCLEOTIDE SEQUENCE</scope>
    <source>
        <strain evidence="12">CNM-CM7691</strain>
    </source>
</reference>
<evidence type="ECO:0000256" key="4">
    <source>
        <dbReference type="ARBA" id="ARBA00022525"/>
    </source>
</evidence>
<keyword evidence="7" id="KW-0378">Hydrolase</keyword>
<keyword evidence="9" id="KW-0624">Polysaccharide degradation</keyword>
<sequence length="973" mass="106203">MKAPLGILQYIVSLGTPTNSGCGKPLPEHFLPGGSYKAHINTTNGLRDYIIHIPCSYDENRAIPLIFSFHARDKNAEYQEQLSQFSNVAWNPDAIAVYPQGLDNQWQGDPDSHGVDDVGFTMTMLDHFEERYCIDSSRVYATGKSNGGGFTNLLACDATASTRIAAFAPVSGAFYQDVPPADCNPGTVPIECNPGRDVIPIIEFHGSADPMECVKRNIGHLCTKDERQPRAKRSKTEHKDKTAAKKSPPADGDGEAEAEETARLLEHFVEGVPRPNACLPGVFGQTPSSVAPDLPNRYWSNNDPKRHSEKLALLREIVDAMPEPEMIPVLFQVFVTRCQGPLGNVVHTPTFMKQAEQFRDCLTLTSPDSRVLAISRTMSMETLGCFLLALVLGLAFHPTPSLIGWTPTHFALRVEEFRASDLRSKTWRSLGLRCLQDGVSLFCGSIAGLQAAIMLLLDGKEGLLALDAVLVTAISGARKLGLHRLGDIKLDASAAHSVPLENGTASPAEQSHIRTEIGIRIWWALVQRDWSRGQALGYYTVHPSHFNTRMPLHIDDDDLCLSTWRVSVNGEITERPRSEFTMMSYTVHAHELATIVRESIDLWGSVTQQPAAATELAKLRKHLNNKYEEYMAGLPSHFRLGSTAGLTATGPMIAIPVHRWMLHQQLWSLLLRLHRANLSSPICRASCQLLAQNIIGTQAQIQSRCAVCGTLSTSETQLFNAAVVLLLDLLFTPKQADADSASAHLSRLMTRDKIREAIELLRTKSITEGSSLQDLHLEQVKGSAQRGVVALEALMKLEEEDSDNSAKSSLRLKVADIIRGLSGSVNLATAPAQEQHCPFDGVSPSDVSMPFANVSEGFPDLGVLPILSNGLSPNFWQFLDFSPPPFNDHTKEVSCPTLGYLPGPLEARTCQFGDSYSSTPGNHMNDTSPSSLQTELTGMGGGSHSATTPSSADAYAAEFYYAMGDGPMTSMGR</sequence>
<keyword evidence="5" id="KW-0858">Xylan degradation</keyword>
<comment type="subcellular location">
    <subcellularLocation>
        <location evidence="1">Secreted</location>
    </subcellularLocation>
</comment>
<dbReference type="EC" id="3.1.1.73" evidence="2"/>
<comment type="catalytic activity">
    <reaction evidence="10">
        <text>feruloyl-polysaccharide + H2O = ferulate + polysaccharide.</text>
        <dbReference type="EC" id="3.1.1.73"/>
    </reaction>
</comment>
<evidence type="ECO:0000256" key="3">
    <source>
        <dbReference type="ARBA" id="ARBA00021566"/>
    </source>
</evidence>
<evidence type="ECO:0000256" key="1">
    <source>
        <dbReference type="ARBA" id="ARBA00004613"/>
    </source>
</evidence>
<evidence type="ECO:0000256" key="10">
    <source>
        <dbReference type="ARBA" id="ARBA00034075"/>
    </source>
</evidence>
<evidence type="ECO:0000256" key="8">
    <source>
        <dbReference type="ARBA" id="ARBA00023277"/>
    </source>
</evidence>
<evidence type="ECO:0000313" key="13">
    <source>
        <dbReference type="Proteomes" id="UP000641853"/>
    </source>
</evidence>
<comment type="caution">
    <text evidence="12">The sequence shown here is derived from an EMBL/GenBank/DDBJ whole genome shotgun (WGS) entry which is preliminary data.</text>
</comment>
<evidence type="ECO:0000313" key="12">
    <source>
        <dbReference type="EMBL" id="KAF7180047.1"/>
    </source>
</evidence>
<dbReference type="EMBL" id="JACBAG010001848">
    <property type="protein sequence ID" value="KAF7180047.1"/>
    <property type="molecule type" value="Genomic_DNA"/>
</dbReference>
<evidence type="ECO:0000256" key="9">
    <source>
        <dbReference type="ARBA" id="ARBA00023326"/>
    </source>
</evidence>
<dbReference type="InterPro" id="IPR029058">
    <property type="entry name" value="AB_hydrolase_fold"/>
</dbReference>
<dbReference type="GO" id="GO:0005576">
    <property type="term" value="C:extracellular region"/>
    <property type="evidence" value="ECO:0007669"/>
    <property type="project" value="UniProtKB-SubCell"/>
</dbReference>
<evidence type="ECO:0000256" key="6">
    <source>
        <dbReference type="ARBA" id="ARBA00022729"/>
    </source>
</evidence>
<proteinExistence type="predicted"/>
<dbReference type="PANTHER" id="PTHR38050">
    <property type="match status" value="1"/>
</dbReference>
<dbReference type="GO" id="GO:0030600">
    <property type="term" value="F:feruloyl esterase activity"/>
    <property type="evidence" value="ECO:0007669"/>
    <property type="project" value="UniProtKB-EC"/>
</dbReference>
<evidence type="ECO:0000256" key="11">
    <source>
        <dbReference type="SAM" id="MobiDB-lite"/>
    </source>
</evidence>